<keyword evidence="2" id="KW-1185">Reference proteome</keyword>
<accession>A0ACD0NSD6</accession>
<evidence type="ECO:0000313" key="1">
    <source>
        <dbReference type="EMBL" id="PWN48719.1"/>
    </source>
</evidence>
<protein>
    <submittedName>
        <fullName evidence="1">Uncharacterized protein</fullName>
    </submittedName>
</protein>
<sequence length="959" mass="100581">MPASALEAHRRRLQSGPRLSPAPMITRSSSYLSASPLSSPEPSPTTTSFDVDVKVCPTRPSFAKIGRGRSVWTGANRCSDFTVEGRLSLLSLRRESSGSSGSGSGSEQGHSPRKMNFASDSRDTLVDYAVPALGYSAKSLDSPISPTSIKSPTAILFEPGNNTGKELMLDDGSDLRAPVPVMIAADGKTGSVVLSPAPLPPVITTSTASLSTASAAPVRPPAYLPVSPRLGTFDFDQTDDMQINHLHSAAIASRAAEIKVVSSTVLSASVHSEDSHEGTCFPAGPGAPSNGGGKSGSHFGQFNGVTSCPLKGSDEDHEGHPRLASPNFSNSPRGRFSEKFKGPKLDLASMFDSKQSKQRSVSGSALALGYSRKVSTSSAASISTNGDERGEGKTEETCRDGHSSINDLETSSKLGKALSLRRRPKSRPGSSSGLSAIFRSRPSSSSGLGFSQSESETPGLSETPKAADKGDSKVGYFSSARPTSRGGESISSIDSTGSSSAKRIATKLLRGLRPTGSGSHSKLSRFENIQIESGGEDSDATVTPSISPPLHMQSLKSPIDVAMEIGLAPTPPLDSPIRPSMEFARATPWKEVDSDELSALPPPTPRLAGFSPGRSKGPRCSSDSFASLRPSTPPSPLELPGGLVALSKEQPWRLGEVEAEMYEAAMKAQERHRKRSTMSGVVGQGWQGLDRNPKPRSISTPSSILSASTTTFTRDNTARSSDDAETEGICDAGKEEHRSPRPTSWSPATFTAQYPLRATGASEFSSPKAKAAISRSNCPPIPEKSPNRRLATSNNENTLPCLTGGAAVPQRPCRSKLRQRSSSNTVQTLRARLQDSQTPVPPTLRCEARRASILAAGLLGGGSGVDLTSPSPSSPKSSVTLPARPDSPVLGGYSSSSSSSSPSPYSPLPASTTPPASPIRGTISSVPLRSPIQQRFSIQDLVERGKRHGGRVTSSPSHR</sequence>
<evidence type="ECO:0000313" key="2">
    <source>
        <dbReference type="Proteomes" id="UP000245626"/>
    </source>
</evidence>
<proteinExistence type="predicted"/>
<dbReference type="Proteomes" id="UP000245626">
    <property type="component" value="Unassembled WGS sequence"/>
</dbReference>
<gene>
    <name evidence="1" type="ORF">IE53DRAFT_370359</name>
</gene>
<reference evidence="1 2" key="1">
    <citation type="journal article" date="2018" name="Mol. Biol. Evol.">
        <title>Broad Genomic Sampling Reveals a Smut Pathogenic Ancestry of the Fungal Clade Ustilaginomycotina.</title>
        <authorList>
            <person name="Kijpornyongpan T."/>
            <person name="Mondo S.J."/>
            <person name="Barry K."/>
            <person name="Sandor L."/>
            <person name="Lee J."/>
            <person name="Lipzen A."/>
            <person name="Pangilinan J."/>
            <person name="LaButti K."/>
            <person name="Hainaut M."/>
            <person name="Henrissat B."/>
            <person name="Grigoriev I.V."/>
            <person name="Spatafora J.W."/>
            <person name="Aime M.C."/>
        </authorList>
    </citation>
    <scope>NUCLEOTIDE SEQUENCE [LARGE SCALE GENOMIC DNA]</scope>
    <source>
        <strain evidence="1 2">SA 807</strain>
    </source>
</reference>
<dbReference type="EMBL" id="KZ820151">
    <property type="protein sequence ID" value="PWN48719.1"/>
    <property type="molecule type" value="Genomic_DNA"/>
</dbReference>
<name>A0ACD0NSD6_9BASI</name>
<organism evidence="1 2">
    <name type="scientific">Violaceomyces palustris</name>
    <dbReference type="NCBI Taxonomy" id="1673888"/>
    <lineage>
        <taxon>Eukaryota</taxon>
        <taxon>Fungi</taxon>
        <taxon>Dikarya</taxon>
        <taxon>Basidiomycota</taxon>
        <taxon>Ustilaginomycotina</taxon>
        <taxon>Ustilaginomycetes</taxon>
        <taxon>Violaceomycetales</taxon>
        <taxon>Violaceomycetaceae</taxon>
        <taxon>Violaceomyces</taxon>
    </lineage>
</organism>